<dbReference type="AlphaFoldDB" id="A0A0D0LCL7"/>
<dbReference type="Proteomes" id="UP000032067">
    <property type="component" value="Unassembled WGS sequence"/>
</dbReference>
<proteinExistence type="predicted"/>
<name>A0A0D0LCL7_VARPD</name>
<accession>A0A0D0LCL7</accession>
<evidence type="ECO:0000313" key="2">
    <source>
        <dbReference type="Proteomes" id="UP000032067"/>
    </source>
</evidence>
<organism evidence="1 2">
    <name type="scientific">Variovorax paradoxus</name>
    <dbReference type="NCBI Taxonomy" id="34073"/>
    <lineage>
        <taxon>Bacteria</taxon>
        <taxon>Pseudomonadati</taxon>
        <taxon>Pseudomonadota</taxon>
        <taxon>Betaproteobacteria</taxon>
        <taxon>Burkholderiales</taxon>
        <taxon>Comamonadaceae</taxon>
        <taxon>Variovorax</taxon>
    </lineage>
</organism>
<dbReference type="EMBL" id="JXQQ01000119">
    <property type="protein sequence ID" value="KIQ17791.1"/>
    <property type="molecule type" value="Genomic_DNA"/>
</dbReference>
<evidence type="ECO:0000313" key="1">
    <source>
        <dbReference type="EMBL" id="KIQ17791.1"/>
    </source>
</evidence>
<protein>
    <submittedName>
        <fullName evidence="1">Uncharacterized protein</fullName>
    </submittedName>
</protein>
<sequence>MRIDEDVWLQRVAASLEEGGPLRLTDQALGIAVIKDRHNRIRDVHVFPWLTFDRGPGEGELLNLASLQVPQALIPQIEIH</sequence>
<comment type="caution">
    <text evidence="1">The sequence shown here is derived from an EMBL/GenBank/DDBJ whole genome shotgun (WGS) entry which is preliminary data.</text>
</comment>
<gene>
    <name evidence="1" type="ORF">RT97_29870</name>
</gene>
<reference evidence="1 2" key="1">
    <citation type="submission" date="2014-12" db="EMBL/GenBank/DDBJ databases">
        <title>16Stimator: statistical estimation of ribosomal gene copy numbers from draft genome assemblies.</title>
        <authorList>
            <person name="Perisin M.A."/>
            <person name="Vetter M."/>
            <person name="Gilbert J.A."/>
            <person name="Bergelson J."/>
        </authorList>
    </citation>
    <scope>NUCLEOTIDE SEQUENCE [LARGE SCALE GENOMIC DNA]</scope>
    <source>
        <strain evidence="1 2">MEDvA23</strain>
    </source>
</reference>